<name>X1AVD2_9ZZZZ</name>
<dbReference type="EMBL" id="BART01018612">
    <property type="protein sequence ID" value="GAG76203.1"/>
    <property type="molecule type" value="Genomic_DNA"/>
</dbReference>
<accession>X1AVD2</accession>
<evidence type="ECO:0000313" key="1">
    <source>
        <dbReference type="EMBL" id="GAG76203.1"/>
    </source>
</evidence>
<protein>
    <submittedName>
        <fullName evidence="1">Uncharacterized protein</fullName>
    </submittedName>
</protein>
<feature type="non-terminal residue" evidence="1">
    <location>
        <position position="1"/>
    </location>
</feature>
<comment type="caution">
    <text evidence="1">The sequence shown here is derived from an EMBL/GenBank/DDBJ whole genome shotgun (WGS) entry which is preliminary data.</text>
</comment>
<proteinExistence type="predicted"/>
<reference evidence="1" key="1">
    <citation type="journal article" date="2014" name="Front. Microbiol.">
        <title>High frequency of phylogenetically diverse reductive dehalogenase-homologous genes in deep subseafloor sedimentary metagenomes.</title>
        <authorList>
            <person name="Kawai M."/>
            <person name="Futagami T."/>
            <person name="Toyoda A."/>
            <person name="Takaki Y."/>
            <person name="Nishi S."/>
            <person name="Hori S."/>
            <person name="Arai W."/>
            <person name="Tsubouchi T."/>
            <person name="Morono Y."/>
            <person name="Uchiyama I."/>
            <person name="Ito T."/>
            <person name="Fujiyama A."/>
            <person name="Inagaki F."/>
            <person name="Takami H."/>
        </authorList>
    </citation>
    <scope>NUCLEOTIDE SEQUENCE</scope>
    <source>
        <strain evidence="1">Expedition CK06-06</strain>
    </source>
</reference>
<organism evidence="1">
    <name type="scientific">marine sediment metagenome</name>
    <dbReference type="NCBI Taxonomy" id="412755"/>
    <lineage>
        <taxon>unclassified sequences</taxon>
        <taxon>metagenomes</taxon>
        <taxon>ecological metagenomes</taxon>
    </lineage>
</organism>
<dbReference type="AlphaFoldDB" id="X1AVD2"/>
<sequence>YALICKRQKGIECIPITRFHEACPHENGGTSFMGMTDVGA</sequence>
<gene>
    <name evidence="1" type="ORF">S01H4_35080</name>
</gene>